<proteinExistence type="predicted"/>
<name>A0A8K0CU80_IGNLU</name>
<dbReference type="OrthoDB" id="8194935at2759"/>
<organism evidence="2 3">
    <name type="scientific">Ignelater luminosus</name>
    <name type="common">Cucubano</name>
    <name type="synonym">Pyrophorus luminosus</name>
    <dbReference type="NCBI Taxonomy" id="2038154"/>
    <lineage>
        <taxon>Eukaryota</taxon>
        <taxon>Metazoa</taxon>
        <taxon>Ecdysozoa</taxon>
        <taxon>Arthropoda</taxon>
        <taxon>Hexapoda</taxon>
        <taxon>Insecta</taxon>
        <taxon>Pterygota</taxon>
        <taxon>Neoptera</taxon>
        <taxon>Endopterygota</taxon>
        <taxon>Coleoptera</taxon>
        <taxon>Polyphaga</taxon>
        <taxon>Elateriformia</taxon>
        <taxon>Elateroidea</taxon>
        <taxon>Elateridae</taxon>
        <taxon>Agrypninae</taxon>
        <taxon>Pyrophorini</taxon>
        <taxon>Ignelater</taxon>
    </lineage>
</organism>
<comment type="caution">
    <text evidence="2">The sequence shown here is derived from an EMBL/GenBank/DDBJ whole genome shotgun (WGS) entry which is preliminary data.</text>
</comment>
<keyword evidence="3" id="KW-1185">Reference proteome</keyword>
<feature type="region of interest" description="Disordered" evidence="1">
    <location>
        <begin position="166"/>
        <end position="185"/>
    </location>
</feature>
<dbReference type="Proteomes" id="UP000801492">
    <property type="component" value="Unassembled WGS sequence"/>
</dbReference>
<evidence type="ECO:0000256" key="1">
    <source>
        <dbReference type="SAM" id="MobiDB-lite"/>
    </source>
</evidence>
<dbReference type="Pfam" id="PF05380">
    <property type="entry name" value="Peptidase_A17"/>
    <property type="match status" value="1"/>
</dbReference>
<evidence type="ECO:0000313" key="2">
    <source>
        <dbReference type="EMBL" id="KAF2891341.1"/>
    </source>
</evidence>
<gene>
    <name evidence="2" type="ORF">ILUMI_14832</name>
</gene>
<dbReference type="InterPro" id="IPR008042">
    <property type="entry name" value="Retrotrans_Pao"/>
</dbReference>
<dbReference type="AlphaFoldDB" id="A0A8K0CU80"/>
<dbReference type="EMBL" id="VTPC01034075">
    <property type="protein sequence ID" value="KAF2891341.1"/>
    <property type="molecule type" value="Genomic_DNA"/>
</dbReference>
<reference evidence="2" key="1">
    <citation type="submission" date="2019-08" db="EMBL/GenBank/DDBJ databases">
        <title>The genome of the North American firefly Photinus pyralis.</title>
        <authorList>
            <consortium name="Photinus pyralis genome working group"/>
            <person name="Fallon T.R."/>
            <person name="Sander Lower S.E."/>
            <person name="Weng J.-K."/>
        </authorList>
    </citation>
    <scope>NUCLEOTIDE SEQUENCE</scope>
    <source>
        <strain evidence="2">TRF0915ILg1</strain>
        <tissue evidence="2">Whole body</tissue>
    </source>
</reference>
<dbReference type="PANTHER" id="PTHR47331">
    <property type="entry name" value="PHD-TYPE DOMAIN-CONTAINING PROTEIN"/>
    <property type="match status" value="1"/>
</dbReference>
<sequence>MASSSFLATRCLYQIALENSEQFPIECQDLINLKNNICNLLQNYGFELRKLRSNDDSECLTDSISSHDLQYTSTDSASIKTLGVSWIPSTDQLEYNAHNMHAYENVKATKRSILSFNAKIFDPLGLLGPISIRAKLIQKLWKLQLDRDDQIPVELQSEWAEFKQHTRVQDSNKTNENYKTPDDSTETNYLTINEVEAAEIAFLKVA</sequence>
<protein>
    <submittedName>
        <fullName evidence="2">Uncharacterized protein</fullName>
    </submittedName>
</protein>
<evidence type="ECO:0000313" key="3">
    <source>
        <dbReference type="Proteomes" id="UP000801492"/>
    </source>
</evidence>
<accession>A0A8K0CU80</accession>